<protein>
    <recommendedName>
        <fullName evidence="2">UPF0102 protein HMPREF0204_10251</fullName>
    </recommendedName>
</protein>
<organism evidence="3 4">
    <name type="scientific">Chryseobacterium gleum ATCC 35910</name>
    <dbReference type="NCBI Taxonomy" id="525257"/>
    <lineage>
        <taxon>Bacteria</taxon>
        <taxon>Pseudomonadati</taxon>
        <taxon>Bacteroidota</taxon>
        <taxon>Flavobacteriia</taxon>
        <taxon>Flavobacteriales</taxon>
        <taxon>Weeksellaceae</taxon>
        <taxon>Chryseobacterium group</taxon>
        <taxon>Chryseobacterium</taxon>
    </lineage>
</organism>
<proteinExistence type="inferred from homology"/>
<dbReference type="SUPFAM" id="SSF52980">
    <property type="entry name" value="Restriction endonuclease-like"/>
    <property type="match status" value="1"/>
</dbReference>
<name>A0ABP2J142_CHRGE</name>
<evidence type="ECO:0000313" key="4">
    <source>
        <dbReference type="Proteomes" id="UP000002969"/>
    </source>
</evidence>
<dbReference type="Gene3D" id="3.40.1350.10">
    <property type="match status" value="1"/>
</dbReference>
<dbReference type="EMBL" id="ACKQ02000002">
    <property type="protein sequence ID" value="EFK37478.1"/>
    <property type="molecule type" value="Genomic_DNA"/>
</dbReference>
<dbReference type="HAMAP" id="MF_00048">
    <property type="entry name" value="UPF0102"/>
    <property type="match status" value="1"/>
</dbReference>
<sequence length="125" mass="14399">MNMANHNDFGKMAEDLAVEYLKKCGYKILVRNFRFQKAEIDVIAEKDNQIIVVEVKARSTDAFMLPQEAVTKTKIKSIVSAANHYMEEFNKDNEVRFDIISVLPDENKNLIIEHIEDAFEAFDAN</sequence>
<gene>
    <name evidence="3" type="ORF">HMPREF0204_10251</name>
</gene>
<dbReference type="PANTHER" id="PTHR34039">
    <property type="entry name" value="UPF0102 PROTEIN YRAN"/>
    <property type="match status" value="1"/>
</dbReference>
<dbReference type="InterPro" id="IPR011335">
    <property type="entry name" value="Restrct_endonuc-II-like"/>
</dbReference>
<dbReference type="CDD" id="cd20736">
    <property type="entry name" value="PoNe_Nuclease"/>
    <property type="match status" value="1"/>
</dbReference>
<comment type="caution">
    <text evidence="3">The sequence shown here is derived from an EMBL/GenBank/DDBJ whole genome shotgun (WGS) entry which is preliminary data.</text>
</comment>
<reference evidence="3" key="1">
    <citation type="submission" date="2010-06" db="EMBL/GenBank/DDBJ databases">
        <authorList>
            <person name="Muzny D."/>
            <person name="Qin X."/>
            <person name="Buhay C."/>
            <person name="Dugan-Rocha S."/>
            <person name="Ding Y."/>
            <person name="Chen G."/>
            <person name="Hawes A."/>
            <person name="Holder M."/>
            <person name="Jhangiani S."/>
            <person name="Johnson A."/>
            <person name="Khan Z."/>
            <person name="Li Z."/>
            <person name="Liu W."/>
            <person name="Liu X."/>
            <person name="Perez L."/>
            <person name="Shen H."/>
            <person name="Wang Q."/>
            <person name="Watt J."/>
            <person name="Xi L."/>
            <person name="Xin Y."/>
            <person name="Zhou J."/>
            <person name="Deng J."/>
            <person name="Jiang H."/>
            <person name="Liu Y."/>
            <person name="Qu J."/>
            <person name="Song X.-Z."/>
            <person name="Zhang L."/>
            <person name="Villasana D."/>
            <person name="Johnson A."/>
            <person name="Liu J."/>
            <person name="Liyanage D."/>
            <person name="Lorensuhewa L."/>
            <person name="Robinson T."/>
            <person name="Song A."/>
            <person name="Song B.-B."/>
            <person name="Dinh H."/>
            <person name="Thornton R."/>
            <person name="Coyle M."/>
            <person name="Francisco L."/>
            <person name="Jackson L."/>
            <person name="Javaid M."/>
            <person name="Korchina V."/>
            <person name="Kovar C."/>
            <person name="Mata R."/>
            <person name="Mathew T."/>
            <person name="Ngo R."/>
            <person name="Nguyen L."/>
            <person name="Nguyen N."/>
            <person name="Okwuonu G."/>
            <person name="Ongeri F."/>
            <person name="Pham C."/>
            <person name="Simmons D."/>
            <person name="Wilczek-Boney K."/>
            <person name="Hale W."/>
            <person name="Jakkamsetti A."/>
            <person name="Pham P."/>
            <person name="Ruth R."/>
            <person name="San Lucas F."/>
            <person name="Warren J."/>
            <person name="Zhang J."/>
            <person name="Zhao Z."/>
            <person name="Zhou C."/>
            <person name="Zhu D."/>
            <person name="Lee S."/>
            <person name="Bess C."/>
            <person name="Blankenburg K."/>
            <person name="Forbes L."/>
            <person name="Fu Q."/>
            <person name="Gubbala S."/>
            <person name="Hirani K."/>
            <person name="Jayaseelan J.C."/>
            <person name="Lara F."/>
            <person name="Munidasa M."/>
            <person name="Palculict T."/>
            <person name="Patil S."/>
            <person name="Pu L.-L."/>
            <person name="Saada N."/>
            <person name="Tang L."/>
            <person name="Weissenberger G."/>
            <person name="Zhu Y."/>
            <person name="Hemphill L."/>
            <person name="Shang Y."/>
            <person name="Youmans B."/>
            <person name="Ayvaz T."/>
            <person name="Ross M."/>
            <person name="Santibanez J."/>
            <person name="Aqrawi P."/>
            <person name="Gross S."/>
            <person name="Joshi V."/>
            <person name="Fowler G."/>
            <person name="Nazareth L."/>
            <person name="Reid J."/>
            <person name="Worley K."/>
            <person name="Petrosino J."/>
            <person name="Highlander S."/>
            <person name="Gibbs R."/>
        </authorList>
    </citation>
    <scope>NUCLEOTIDE SEQUENCE [LARGE SCALE GENOMIC DNA]</scope>
    <source>
        <strain evidence="3">ATCC 35910</strain>
    </source>
</reference>
<evidence type="ECO:0000313" key="3">
    <source>
        <dbReference type="EMBL" id="EFK37478.1"/>
    </source>
</evidence>
<dbReference type="NCBIfam" id="NF009154">
    <property type="entry name" value="PRK12497.3-3"/>
    <property type="match status" value="1"/>
</dbReference>
<evidence type="ECO:0000256" key="1">
    <source>
        <dbReference type="ARBA" id="ARBA00006738"/>
    </source>
</evidence>
<dbReference type="PANTHER" id="PTHR34039:SF1">
    <property type="entry name" value="UPF0102 PROTEIN YRAN"/>
    <property type="match status" value="1"/>
</dbReference>
<dbReference type="InterPro" id="IPR011856">
    <property type="entry name" value="tRNA_endonuc-like_dom_sf"/>
</dbReference>
<dbReference type="Proteomes" id="UP000002969">
    <property type="component" value="Unassembled WGS sequence"/>
</dbReference>
<evidence type="ECO:0000256" key="2">
    <source>
        <dbReference type="HAMAP-Rule" id="MF_00048"/>
    </source>
</evidence>
<comment type="similarity">
    <text evidence="1 2">Belongs to the UPF0102 family.</text>
</comment>
<accession>A0ABP2J142</accession>
<dbReference type="Pfam" id="PF02021">
    <property type="entry name" value="UPF0102"/>
    <property type="match status" value="1"/>
</dbReference>
<keyword evidence="4" id="KW-1185">Reference proteome</keyword>
<dbReference type="InterPro" id="IPR003509">
    <property type="entry name" value="UPF0102_YraN-like"/>
</dbReference>